<evidence type="ECO:0000256" key="5">
    <source>
        <dbReference type="ARBA" id="ARBA00022741"/>
    </source>
</evidence>
<evidence type="ECO:0000256" key="9">
    <source>
        <dbReference type="ARBA" id="ARBA00049535"/>
    </source>
</evidence>
<feature type="binding site" evidence="10">
    <location>
        <position position="122"/>
    </location>
    <ligand>
        <name>Mg(2+)</name>
        <dbReference type="ChEBI" id="CHEBI:18420"/>
        <label>1</label>
    </ligand>
</feature>
<feature type="binding site" evidence="10">
    <location>
        <position position="210"/>
    </location>
    <ligand>
        <name>D-ribose 5-phosphate</name>
        <dbReference type="ChEBI" id="CHEBI:78346"/>
    </ligand>
</feature>
<dbReference type="GO" id="GO:0002189">
    <property type="term" value="C:ribose phosphate diphosphokinase complex"/>
    <property type="evidence" value="ECO:0007669"/>
    <property type="project" value="TreeGrafter"/>
</dbReference>
<keyword evidence="14" id="KW-1185">Reference proteome</keyword>
<feature type="active site" evidence="10">
    <location>
        <position position="183"/>
    </location>
</feature>
<comment type="catalytic activity">
    <reaction evidence="9 10">
        <text>D-ribose 5-phosphate + ATP = 5-phospho-alpha-D-ribose 1-diphosphate + AMP + H(+)</text>
        <dbReference type="Rhea" id="RHEA:15609"/>
        <dbReference type="ChEBI" id="CHEBI:15378"/>
        <dbReference type="ChEBI" id="CHEBI:30616"/>
        <dbReference type="ChEBI" id="CHEBI:58017"/>
        <dbReference type="ChEBI" id="CHEBI:78346"/>
        <dbReference type="ChEBI" id="CHEBI:456215"/>
        <dbReference type="EC" id="2.7.6.1"/>
    </reaction>
</comment>
<dbReference type="InterPro" id="IPR029057">
    <property type="entry name" value="PRTase-like"/>
</dbReference>
<sequence>MIVPGSSSQLLAAALAEETGRPLATATYDRFPDGERLAAVPGFEGTEATVVASTDSDEAWVELLQLQDAVRQAGAERVTTAIPYMGYARQDESFRDGQPVSARAMARAVSTGTDRVVLVNPHEPTVADFYDVPVETVDAASVLAAPLSGLRDPLFLAPDEGAIGIAETVRDAYGEGETDYFEKHRDRETGDVEVSPSDAPVDGRDVVVADDIVATGSTMSEAVDVLVERGAERVVAACVHPMLAENAVTRLRAAGVDRIVGTDTIERGCSVVSAAPVLAEALNAAETLAEER</sequence>
<dbReference type="HAMAP" id="MF_00583_A">
    <property type="entry name" value="RibP_PPkinase_A"/>
    <property type="match status" value="1"/>
</dbReference>
<dbReference type="OrthoDB" id="371997at2157"/>
<keyword evidence="5 10" id="KW-0547">Nucleotide-binding</keyword>
<dbReference type="Proteomes" id="UP000323537">
    <property type="component" value="Unassembled WGS sequence"/>
</dbReference>
<feature type="binding site" evidence="10">
    <location>
        <position position="185"/>
    </location>
    <ligand>
        <name>D-ribose 5-phosphate</name>
        <dbReference type="ChEBI" id="CHEBI:78346"/>
    </ligand>
</feature>
<dbReference type="SMART" id="SM01400">
    <property type="entry name" value="Pribosyltran_N"/>
    <property type="match status" value="1"/>
</dbReference>
<evidence type="ECO:0000256" key="8">
    <source>
        <dbReference type="ARBA" id="ARBA00022842"/>
    </source>
</evidence>
<accession>A0A1I3BMZ3</accession>
<dbReference type="GO" id="GO:0005737">
    <property type="term" value="C:cytoplasm"/>
    <property type="evidence" value="ECO:0007669"/>
    <property type="project" value="UniProtKB-SubCell"/>
</dbReference>
<evidence type="ECO:0000256" key="4">
    <source>
        <dbReference type="ARBA" id="ARBA00022727"/>
    </source>
</evidence>
<evidence type="ECO:0000256" key="10">
    <source>
        <dbReference type="HAMAP-Rule" id="MF_00583"/>
    </source>
</evidence>
<dbReference type="RefSeq" id="WP_149784900.1">
    <property type="nucleotide sequence ID" value="NZ_BAAADP010000005.1"/>
</dbReference>
<protein>
    <recommendedName>
        <fullName evidence="10">Ribose-phosphate pyrophosphokinase</fullName>
        <shortName evidence="10">RPPK</shortName>
        <ecNumber evidence="10">2.7.6.1</ecNumber>
    </recommendedName>
    <alternativeName>
        <fullName evidence="10">5-phospho-D-ribosyl alpha-1-diphosphate synthase</fullName>
    </alternativeName>
    <alternativeName>
        <fullName evidence="10">Phosphoribosyl diphosphate synthase</fullName>
    </alternativeName>
    <alternativeName>
        <fullName evidence="10">Phosphoribosyl pyrophosphate synthase</fullName>
        <shortName evidence="10">P-Rib-PP synthase</shortName>
        <shortName evidence="10">PRPP synthase</shortName>
        <shortName evidence="10">PRPPase</shortName>
    </alternativeName>
</protein>
<keyword evidence="8 10" id="KW-0460">Magnesium</keyword>
<dbReference type="InterPro" id="IPR029099">
    <property type="entry name" value="Pribosyltran_N"/>
</dbReference>
<dbReference type="CDD" id="cd06223">
    <property type="entry name" value="PRTases_typeI"/>
    <property type="match status" value="1"/>
</dbReference>
<feature type="domain" description="Phosphoribosyltransferase" evidence="11">
    <location>
        <begin position="153"/>
        <end position="244"/>
    </location>
</feature>
<reference evidence="13 14" key="1">
    <citation type="submission" date="2016-10" db="EMBL/GenBank/DDBJ databases">
        <authorList>
            <person name="Varghese N."/>
            <person name="Submissions S."/>
        </authorList>
    </citation>
    <scope>NUCLEOTIDE SEQUENCE [LARGE SCALE GENOMIC DNA]</scope>
    <source>
        <strain evidence="13 14">CGMCC 1.6377</strain>
    </source>
</reference>
<dbReference type="GO" id="GO:0016301">
    <property type="term" value="F:kinase activity"/>
    <property type="evidence" value="ECO:0007669"/>
    <property type="project" value="UniProtKB-KW"/>
</dbReference>
<dbReference type="GO" id="GO:0000287">
    <property type="term" value="F:magnesium ion binding"/>
    <property type="evidence" value="ECO:0007669"/>
    <property type="project" value="UniProtKB-UniRule"/>
</dbReference>
<dbReference type="PANTHER" id="PTHR10210:SF32">
    <property type="entry name" value="RIBOSE-PHOSPHATE PYROPHOSPHOKINASE 2"/>
    <property type="match status" value="1"/>
</dbReference>
<evidence type="ECO:0000256" key="3">
    <source>
        <dbReference type="ARBA" id="ARBA00022723"/>
    </source>
</evidence>
<dbReference type="NCBIfam" id="TIGR01251">
    <property type="entry name" value="ribP_PPkin"/>
    <property type="match status" value="1"/>
</dbReference>
<dbReference type="GO" id="GO:0006164">
    <property type="term" value="P:purine nucleotide biosynthetic process"/>
    <property type="evidence" value="ECO:0007669"/>
    <property type="project" value="TreeGrafter"/>
</dbReference>
<evidence type="ECO:0000256" key="2">
    <source>
        <dbReference type="ARBA" id="ARBA00022679"/>
    </source>
</evidence>
<feature type="binding site" evidence="10">
    <location>
        <begin position="89"/>
        <end position="90"/>
    </location>
    <ligand>
        <name>ATP</name>
        <dbReference type="ChEBI" id="CHEBI:30616"/>
    </ligand>
</feature>
<keyword evidence="6 10" id="KW-0418">Kinase</keyword>
<dbReference type="UniPathway" id="UPA00087">
    <property type="reaction ID" value="UER00172"/>
</dbReference>
<dbReference type="Pfam" id="PF13793">
    <property type="entry name" value="Pribosyltran_N"/>
    <property type="match status" value="1"/>
</dbReference>
<keyword evidence="3 10" id="KW-0479">Metal-binding</keyword>
<dbReference type="GO" id="GO:0005524">
    <property type="term" value="F:ATP binding"/>
    <property type="evidence" value="ECO:0007669"/>
    <property type="project" value="UniProtKB-KW"/>
</dbReference>
<comment type="cofactor">
    <cofactor evidence="10">
        <name>Mg(2+)</name>
        <dbReference type="ChEBI" id="CHEBI:18420"/>
    </cofactor>
    <text evidence="10">Binds 2 Mg(2+) ions per subunit.</text>
</comment>
<keyword evidence="4 10" id="KW-0545">Nucleotide biosynthesis</keyword>
<dbReference type="InterPro" id="IPR000836">
    <property type="entry name" value="PRTase_dom"/>
</dbReference>
<comment type="caution">
    <text evidence="10">Lacks conserved residue(s) required for the propagation of feature annotation.</text>
</comment>
<comment type="function">
    <text evidence="10">Involved in the biosynthesis of the central metabolite phospho-alpha-D-ribosyl-1-pyrophosphate (PRPP) via the transfer of pyrophosphoryl group from ATP to 1-hydroxyl of ribose-5-phosphate (Rib-5-P).</text>
</comment>
<dbReference type="InterPro" id="IPR005946">
    <property type="entry name" value="Rib-P_diPkinase"/>
</dbReference>
<evidence type="ECO:0000313" key="13">
    <source>
        <dbReference type="EMBL" id="SFH63704.1"/>
    </source>
</evidence>
<evidence type="ECO:0000313" key="14">
    <source>
        <dbReference type="Proteomes" id="UP000323537"/>
    </source>
</evidence>
<evidence type="ECO:0000256" key="7">
    <source>
        <dbReference type="ARBA" id="ARBA00022840"/>
    </source>
</evidence>
<feature type="binding site" evidence="10">
    <location>
        <begin position="33"/>
        <end position="35"/>
    </location>
    <ligand>
        <name>ATP</name>
        <dbReference type="ChEBI" id="CHEBI:30616"/>
    </ligand>
</feature>
<keyword evidence="2 10" id="KW-0808">Transferase</keyword>
<dbReference type="SUPFAM" id="SSF53271">
    <property type="entry name" value="PRTase-like"/>
    <property type="match status" value="1"/>
</dbReference>
<dbReference type="AlphaFoldDB" id="A0A1I3BMZ3"/>
<dbReference type="InterPro" id="IPR037514">
    <property type="entry name" value="Rib-P_diPkinase_arc"/>
</dbReference>
<dbReference type="PANTHER" id="PTHR10210">
    <property type="entry name" value="RIBOSE-PHOSPHATE DIPHOSPHOKINASE FAMILY MEMBER"/>
    <property type="match status" value="1"/>
</dbReference>
<dbReference type="Pfam" id="PF00156">
    <property type="entry name" value="Pribosyltran"/>
    <property type="match status" value="1"/>
</dbReference>
<proteinExistence type="inferred from homology"/>
<feature type="binding site" evidence="10">
    <location>
        <position position="159"/>
    </location>
    <ligand>
        <name>Mg(2+)</name>
        <dbReference type="ChEBI" id="CHEBI:18420"/>
        <label>2</label>
    </ligand>
</feature>
<name>A0A1I3BMZ3_9EURY</name>
<comment type="pathway">
    <text evidence="10">Metabolic intermediate biosynthesis; 5-phospho-alpha-D-ribose 1-diphosphate biosynthesis; 5-phospho-alpha-D-ribose 1-diphosphate from D-ribose 5-phosphate (route I): step 1/1.</text>
</comment>
<comment type="similarity">
    <text evidence="10">Belongs to the ribose-phosphate pyrophosphokinase family. Class III (archaeal) subfamily.</text>
</comment>
<comment type="subcellular location">
    <subcellularLocation>
        <location evidence="10">Cytoplasm</location>
    </subcellularLocation>
</comment>
<keyword evidence="7 10" id="KW-0067">ATP-binding</keyword>
<gene>
    <name evidence="10" type="primary">prs</name>
    <name evidence="13" type="ORF">SAMN04488066_1146</name>
</gene>
<feature type="domain" description="Ribose-phosphate pyrophosphokinase N-terminal" evidence="12">
    <location>
        <begin position="2"/>
        <end position="109"/>
    </location>
</feature>
<evidence type="ECO:0000259" key="11">
    <source>
        <dbReference type="Pfam" id="PF00156"/>
    </source>
</evidence>
<dbReference type="GO" id="GO:0004749">
    <property type="term" value="F:ribose phosphate diphosphokinase activity"/>
    <property type="evidence" value="ECO:0007669"/>
    <property type="project" value="UniProtKB-UniRule"/>
</dbReference>
<evidence type="ECO:0000256" key="1">
    <source>
        <dbReference type="ARBA" id="ARBA00022490"/>
    </source>
</evidence>
<dbReference type="Gene3D" id="3.40.50.2020">
    <property type="match status" value="2"/>
</dbReference>
<dbReference type="GO" id="GO:0006015">
    <property type="term" value="P:5-phosphoribose 1-diphosphate biosynthetic process"/>
    <property type="evidence" value="ECO:0007669"/>
    <property type="project" value="UniProtKB-UniRule"/>
</dbReference>
<evidence type="ECO:0000259" key="12">
    <source>
        <dbReference type="Pfam" id="PF13793"/>
    </source>
</evidence>
<dbReference type="EMBL" id="FOPZ01000014">
    <property type="protein sequence ID" value="SFH63704.1"/>
    <property type="molecule type" value="Genomic_DNA"/>
</dbReference>
<dbReference type="EC" id="2.7.6.1" evidence="10"/>
<organism evidence="13 14">
    <name type="scientific">Halorubrum aquaticum</name>
    <dbReference type="NCBI Taxonomy" id="387340"/>
    <lineage>
        <taxon>Archaea</taxon>
        <taxon>Methanobacteriati</taxon>
        <taxon>Methanobacteriota</taxon>
        <taxon>Stenosarchaea group</taxon>
        <taxon>Halobacteria</taxon>
        <taxon>Halobacteriales</taxon>
        <taxon>Haloferacaceae</taxon>
        <taxon>Halorubrum</taxon>
    </lineage>
</organism>
<evidence type="ECO:0000256" key="6">
    <source>
        <dbReference type="ARBA" id="ARBA00022777"/>
    </source>
</evidence>
<keyword evidence="1 10" id="KW-0963">Cytoplasm</keyword>